<gene>
    <name evidence="2" type="ORF">KP509_16G036700</name>
</gene>
<organism evidence="2 3">
    <name type="scientific">Ceratopteris richardii</name>
    <name type="common">Triangle waterfern</name>
    <dbReference type="NCBI Taxonomy" id="49495"/>
    <lineage>
        <taxon>Eukaryota</taxon>
        <taxon>Viridiplantae</taxon>
        <taxon>Streptophyta</taxon>
        <taxon>Embryophyta</taxon>
        <taxon>Tracheophyta</taxon>
        <taxon>Polypodiopsida</taxon>
        <taxon>Polypodiidae</taxon>
        <taxon>Polypodiales</taxon>
        <taxon>Pteridineae</taxon>
        <taxon>Pteridaceae</taxon>
        <taxon>Parkerioideae</taxon>
        <taxon>Ceratopteris</taxon>
    </lineage>
</organism>
<dbReference type="GO" id="GO:0003723">
    <property type="term" value="F:RNA binding"/>
    <property type="evidence" value="ECO:0007669"/>
    <property type="project" value="InterPro"/>
</dbReference>
<sequence>MLVSMKLRIGLLYSTSQVGFNYAKEKILKLLVLPKALDMPCSPAAEHCISRMSTISNSYMDQNVFVPMGLHQKKKRPFLSSREVYEKKKNRCNEALKSPGNGLLVPQFVPLAVEALQARATLLCGVQKLLNIYPVKACRFCLAVHVGPVGHHVANCIGPHNGTRHGRHDWVNGEIEDILPRMEVFHLYDRLEKPIVHEERFKFPRIPAIVELCIQAGVNVAGYPTKRRQRPVKLINNKLIEYDDLDEDDSGHACKLRISGTDEFEERNLLMDNSFEDIEASSYDKEILAALAEKTMQAWFLLRSRVEKLMSRYMVYVCGYCPQVHVGPKGTKTSDCRAYKHYLRSGHHGWQEASIDDLIPLKYVWHLQDYNGPPLSNELKVFYGAAPAIVELCAQAGAPIPEEYKAMMRLDVVVPTLSEFHMVV</sequence>
<feature type="domain" description="APO" evidence="1">
    <location>
        <begin position="137"/>
        <end position="222"/>
    </location>
</feature>
<comment type="caution">
    <text evidence="2">The sequence shown here is derived from an EMBL/GenBank/DDBJ whole genome shotgun (WGS) entry which is preliminary data.</text>
</comment>
<evidence type="ECO:0000313" key="3">
    <source>
        <dbReference type="Proteomes" id="UP000825935"/>
    </source>
</evidence>
<dbReference type="PROSITE" id="PS51499">
    <property type="entry name" value="APO"/>
    <property type="match status" value="2"/>
</dbReference>
<dbReference type="Proteomes" id="UP000825935">
    <property type="component" value="Chromosome 16"/>
</dbReference>
<evidence type="ECO:0000313" key="2">
    <source>
        <dbReference type="EMBL" id="KAH7387695.1"/>
    </source>
</evidence>
<dbReference type="Pfam" id="PF05634">
    <property type="entry name" value="APO_RNA-bind"/>
    <property type="match status" value="2"/>
</dbReference>
<dbReference type="OMA" id="HCISRMS"/>
<proteinExistence type="predicted"/>
<dbReference type="InterPro" id="IPR023342">
    <property type="entry name" value="APO_dom"/>
</dbReference>
<evidence type="ECO:0000259" key="1">
    <source>
        <dbReference type="PROSITE" id="PS51499"/>
    </source>
</evidence>
<name>A0A8T2T256_CERRI</name>
<dbReference type="AlphaFoldDB" id="A0A8T2T256"/>
<keyword evidence="3" id="KW-1185">Reference proteome</keyword>
<dbReference type="PANTHER" id="PTHR10388">
    <property type="entry name" value="EUKARYOTIC TRANSLATION INITIATION FACTOR SUI1"/>
    <property type="match status" value="1"/>
</dbReference>
<dbReference type="OrthoDB" id="1926485at2759"/>
<reference evidence="2" key="1">
    <citation type="submission" date="2021-08" db="EMBL/GenBank/DDBJ databases">
        <title>WGS assembly of Ceratopteris richardii.</title>
        <authorList>
            <person name="Marchant D.B."/>
            <person name="Chen G."/>
            <person name="Jenkins J."/>
            <person name="Shu S."/>
            <person name="Leebens-Mack J."/>
            <person name="Grimwood J."/>
            <person name="Schmutz J."/>
            <person name="Soltis P."/>
            <person name="Soltis D."/>
            <person name="Chen Z.-H."/>
        </authorList>
    </citation>
    <scope>NUCLEOTIDE SEQUENCE</scope>
    <source>
        <strain evidence="2">Whitten #5841</strain>
        <tissue evidence="2">Leaf</tissue>
    </source>
</reference>
<accession>A0A8T2T256</accession>
<dbReference type="EMBL" id="CM035421">
    <property type="protein sequence ID" value="KAH7387695.1"/>
    <property type="molecule type" value="Genomic_DNA"/>
</dbReference>
<protein>
    <recommendedName>
        <fullName evidence="1">APO domain-containing protein</fullName>
    </recommendedName>
</protein>
<feature type="domain" description="APO" evidence="1">
    <location>
        <begin position="317"/>
        <end position="402"/>
    </location>
</feature>